<feature type="region of interest" description="Disordered" evidence="1">
    <location>
        <begin position="42"/>
        <end position="63"/>
    </location>
</feature>
<dbReference type="AlphaFoldDB" id="A0A640TRC4"/>
<evidence type="ECO:0000256" key="1">
    <source>
        <dbReference type="SAM" id="MobiDB-lite"/>
    </source>
</evidence>
<protein>
    <submittedName>
        <fullName evidence="2">Uncharacterized protein</fullName>
    </submittedName>
</protein>
<evidence type="ECO:0000313" key="2">
    <source>
        <dbReference type="EMBL" id="GFE24811.1"/>
    </source>
</evidence>
<organism evidence="2 3">
    <name type="scientific">Streptomyces nigrescens</name>
    <dbReference type="NCBI Taxonomy" id="1920"/>
    <lineage>
        <taxon>Bacteria</taxon>
        <taxon>Bacillati</taxon>
        <taxon>Actinomycetota</taxon>
        <taxon>Actinomycetes</taxon>
        <taxon>Kitasatosporales</taxon>
        <taxon>Streptomycetaceae</taxon>
        <taxon>Streptomyces</taxon>
    </lineage>
</organism>
<sequence length="93" mass="9636">MRSGVNVSGGMGRVGLSGKRVVAGREGVGDGGTYGRYLAVPRNRSGGPVAARRPGGGPVVRWRRGPVATLPRGRFGWWTPPEVTRVGDGAAPQ</sequence>
<dbReference type="Proteomes" id="UP000429552">
    <property type="component" value="Unassembled WGS sequence"/>
</dbReference>
<reference evidence="2 3" key="1">
    <citation type="submission" date="2019-12" db="EMBL/GenBank/DDBJ databases">
        <title>Whole genome shotgun sequence of Streptomyces libani subsp. libani NBRC 13452.</title>
        <authorList>
            <person name="Ichikawa N."/>
            <person name="Kimura A."/>
            <person name="Kitahashi Y."/>
            <person name="Komaki H."/>
            <person name="Tamura T."/>
        </authorList>
    </citation>
    <scope>NUCLEOTIDE SEQUENCE [LARGE SCALE GENOMIC DNA]</scope>
    <source>
        <strain evidence="2 3">NBRC 13452</strain>
    </source>
</reference>
<accession>A0A640TRC4</accession>
<evidence type="ECO:0000313" key="3">
    <source>
        <dbReference type="Proteomes" id="UP000429552"/>
    </source>
</evidence>
<dbReference type="EMBL" id="BLIP01000001">
    <property type="protein sequence ID" value="GFE24811.1"/>
    <property type="molecule type" value="Genomic_DNA"/>
</dbReference>
<proteinExistence type="predicted"/>
<name>A0A640TRC4_STRNI</name>
<feature type="compositionally biased region" description="Low complexity" evidence="1">
    <location>
        <begin position="44"/>
        <end position="53"/>
    </location>
</feature>
<comment type="caution">
    <text evidence="2">The sequence shown here is derived from an EMBL/GenBank/DDBJ whole genome shotgun (WGS) entry which is preliminary data.</text>
</comment>
<gene>
    <name evidence="2" type="ORF">Sliba_52640</name>
</gene>